<feature type="transmembrane region" description="Helical" evidence="5">
    <location>
        <begin position="319"/>
        <end position="340"/>
    </location>
</feature>
<evidence type="ECO:0000256" key="1">
    <source>
        <dbReference type="ARBA" id="ARBA00004141"/>
    </source>
</evidence>
<keyword evidence="4 5" id="KW-0472">Membrane</keyword>
<dbReference type="PANTHER" id="PTHR23502:SF159">
    <property type="entry name" value="TRANSPORTER, PUTATIVE (AFU_ORTHOLOGUE AFUA_4G14230)-RELATED"/>
    <property type="match status" value="1"/>
</dbReference>
<evidence type="ECO:0000256" key="4">
    <source>
        <dbReference type="ARBA" id="ARBA00023136"/>
    </source>
</evidence>
<dbReference type="VEuPathDB" id="FungiDB:AFLA_006544"/>
<dbReference type="PANTHER" id="PTHR23502">
    <property type="entry name" value="MAJOR FACILITATOR SUPERFAMILY"/>
    <property type="match status" value="1"/>
</dbReference>
<feature type="transmembrane region" description="Helical" evidence="5">
    <location>
        <begin position="468"/>
        <end position="491"/>
    </location>
</feature>
<dbReference type="SUPFAM" id="SSF103473">
    <property type="entry name" value="MFS general substrate transporter"/>
    <property type="match status" value="2"/>
</dbReference>
<feature type="transmembrane region" description="Helical" evidence="5">
    <location>
        <begin position="204"/>
        <end position="230"/>
    </location>
</feature>
<dbReference type="FunFam" id="1.20.1720.10:FF:000034">
    <property type="entry name" value="MFS transporter, putative"/>
    <property type="match status" value="1"/>
</dbReference>
<feature type="transmembrane region" description="Helical" evidence="5">
    <location>
        <begin position="49"/>
        <end position="72"/>
    </location>
</feature>
<dbReference type="InterPro" id="IPR011701">
    <property type="entry name" value="MFS"/>
</dbReference>
<accession>A0A7U2QUY8</accession>
<proteinExistence type="predicted"/>
<feature type="transmembrane region" description="Helical" evidence="5">
    <location>
        <begin position="401"/>
        <end position="425"/>
    </location>
</feature>
<comment type="subcellular location">
    <subcellularLocation>
        <location evidence="1">Membrane</location>
        <topology evidence="1">Multi-pass membrane protein</topology>
    </subcellularLocation>
</comment>
<dbReference type="Pfam" id="PF07690">
    <property type="entry name" value="MFS_1"/>
    <property type="match status" value="1"/>
</dbReference>
<dbReference type="GO" id="GO:0005886">
    <property type="term" value="C:plasma membrane"/>
    <property type="evidence" value="ECO:0007669"/>
    <property type="project" value="TreeGrafter"/>
</dbReference>
<evidence type="ECO:0000256" key="3">
    <source>
        <dbReference type="ARBA" id="ARBA00022989"/>
    </source>
</evidence>
<dbReference type="GO" id="GO:0022857">
    <property type="term" value="F:transmembrane transporter activity"/>
    <property type="evidence" value="ECO:0007669"/>
    <property type="project" value="InterPro"/>
</dbReference>
<keyword evidence="7" id="KW-1185">Reference proteome</keyword>
<feature type="transmembrane region" description="Helical" evidence="5">
    <location>
        <begin position="116"/>
        <end position="133"/>
    </location>
</feature>
<reference evidence="7" key="1">
    <citation type="journal article" date="2021" name="G3 (Bethesda)">
        <title>Chromosome assembled and annotated genome sequence of Aspergillus flavus NRRL 3357.</title>
        <authorList>
            <person name="Skerker J.M."/>
            <person name="Pianalto K.M."/>
            <person name="Mondo S.J."/>
            <person name="Yang K."/>
            <person name="Arkin A.P."/>
            <person name="Keller N.P."/>
            <person name="Grigoriev I.V."/>
            <person name="Louise Glass N.L."/>
        </authorList>
    </citation>
    <scope>NUCLEOTIDE SEQUENCE [LARGE SCALE GENOMIC DNA]</scope>
    <source>
        <strain evidence="7">ATCC 200026 / FGSC A1120 / IAM 13836 / NRRL 3357 / JCM 12722 / SRRC 167</strain>
    </source>
</reference>
<dbReference type="InterPro" id="IPR036259">
    <property type="entry name" value="MFS_trans_sf"/>
</dbReference>
<evidence type="ECO:0000256" key="2">
    <source>
        <dbReference type="ARBA" id="ARBA00022692"/>
    </source>
</evidence>
<protein>
    <submittedName>
        <fullName evidence="6">Polyamine transporter</fullName>
    </submittedName>
</protein>
<keyword evidence="3 5" id="KW-1133">Transmembrane helix</keyword>
<feature type="transmembrane region" description="Helical" evidence="5">
    <location>
        <begin position="145"/>
        <end position="163"/>
    </location>
</feature>
<feature type="transmembrane region" description="Helical" evidence="5">
    <location>
        <begin position="437"/>
        <end position="456"/>
    </location>
</feature>
<feature type="transmembrane region" description="Helical" evidence="5">
    <location>
        <begin position="175"/>
        <end position="198"/>
    </location>
</feature>
<evidence type="ECO:0000313" key="7">
    <source>
        <dbReference type="Proteomes" id="UP000596276"/>
    </source>
</evidence>
<gene>
    <name evidence="6" type="ORF">F9C07_2104242</name>
</gene>
<feature type="transmembrane region" description="Helical" evidence="5">
    <location>
        <begin position="92"/>
        <end position="109"/>
    </location>
</feature>
<dbReference type="Gene3D" id="1.20.1250.20">
    <property type="entry name" value="MFS general substrate transporter like domains"/>
    <property type="match status" value="1"/>
</dbReference>
<keyword evidence="2 5" id="KW-0812">Transmembrane</keyword>
<organism evidence="6 7">
    <name type="scientific">Aspergillus flavus (strain ATCC 200026 / FGSC A1120 / IAM 13836 / NRRL 3357 / JCM 12722 / SRRC 167)</name>
    <dbReference type="NCBI Taxonomy" id="332952"/>
    <lineage>
        <taxon>Eukaryota</taxon>
        <taxon>Fungi</taxon>
        <taxon>Dikarya</taxon>
        <taxon>Ascomycota</taxon>
        <taxon>Pezizomycotina</taxon>
        <taxon>Eurotiomycetes</taxon>
        <taxon>Eurotiomycetidae</taxon>
        <taxon>Eurotiales</taxon>
        <taxon>Aspergillaceae</taxon>
        <taxon>Aspergillus</taxon>
        <taxon>Aspergillus subgen. Circumdati</taxon>
    </lineage>
</organism>
<dbReference type="AlphaFoldDB" id="A0A7U2QUY8"/>
<feature type="transmembrane region" description="Helical" evidence="5">
    <location>
        <begin position="373"/>
        <end position="395"/>
    </location>
</feature>
<dbReference type="EMBL" id="CP044620">
    <property type="protein sequence ID" value="QRD85302.1"/>
    <property type="molecule type" value="Genomic_DNA"/>
</dbReference>
<sequence>MSEPKVEQPAFPMDGLDRAVPQKIETHVTTLEDDEDRNPRSWSPTKRRLMFITLMSSSILADGGMTWGSTLIVPQAMEWGISVNHSATSMNYGMLLQGIGGLIAIPLIEAYGRLPVWLWPQFITTFMVLGATLSNDYGTFTAFRSLQGLFGTVPQVVGLPIIHDMYRPEDWPQMINIWGTTFLIGPFIGPALAGYIGASSNWKVSFGILTVFYGISTILIFVFGYETYFVKGRQCQRNSRLQSILGIKNHNLPVGRTLGYWTKLLAIYIFKLPLLLTGIATMVNFCWPIGITVTVSTFVAEPPYLFNTVQSASLRWAPIIGGLIGTHSPHPMILFSFFFLGEKEREHGAGYAFGYWFNGWIERSRRINWRPEYRLHGVWVAIGTMACGLLTYGFTLNYGKHWIGLAFGWGMVVAGMIASTVSITAYNLEKYPDQSTVVSAIINAWRTASGFSVGYFQPAWIARNGISAVFGTQVAVVVAVLILTITPVIIIEGRKTKAQVAHA</sequence>
<feature type="transmembrane region" description="Helical" evidence="5">
    <location>
        <begin position="272"/>
        <end position="299"/>
    </location>
</feature>
<evidence type="ECO:0000313" key="6">
    <source>
        <dbReference type="EMBL" id="QRD85302.1"/>
    </source>
</evidence>
<dbReference type="VEuPathDB" id="FungiDB:F9C07_2104242"/>
<dbReference type="Proteomes" id="UP000596276">
    <property type="component" value="Chromosome 3"/>
</dbReference>
<name>A0A7U2QUY8_ASPFN</name>
<evidence type="ECO:0000256" key="5">
    <source>
        <dbReference type="SAM" id="Phobius"/>
    </source>
</evidence>